<dbReference type="OrthoDB" id="5358049at2"/>
<dbReference type="InterPro" id="IPR047717">
    <property type="entry name" value="CC_star_Cory"/>
</dbReference>
<organism evidence="1 2">
    <name type="scientific">Corynebacterium aquilae DSM 44791</name>
    <dbReference type="NCBI Taxonomy" id="1431546"/>
    <lineage>
        <taxon>Bacteria</taxon>
        <taxon>Bacillati</taxon>
        <taxon>Actinomycetota</taxon>
        <taxon>Actinomycetes</taxon>
        <taxon>Mycobacteriales</taxon>
        <taxon>Corynebacteriaceae</taxon>
        <taxon>Corynebacterium</taxon>
    </lineage>
</organism>
<dbReference type="RefSeq" id="WP_075727605.1">
    <property type="nucleotide sequence ID" value="NZ_CP009245.1"/>
</dbReference>
<dbReference type="AlphaFoldDB" id="A0A1L7CI00"/>
<keyword evidence="1" id="KW-0547">Nucleotide-binding</keyword>
<name>A0A1L7CI00_9CORY</name>
<dbReference type="STRING" id="1431546.CAQU_11000"/>
<protein>
    <submittedName>
        <fullName evidence="1">DNA helicase</fullName>
    </submittedName>
</protein>
<keyword evidence="1" id="KW-0378">Hydrolase</keyword>
<evidence type="ECO:0000313" key="2">
    <source>
        <dbReference type="Proteomes" id="UP000185478"/>
    </source>
</evidence>
<dbReference type="NCBIfam" id="NF041419">
    <property type="entry name" value="CC_star_Cory"/>
    <property type="match status" value="1"/>
</dbReference>
<dbReference type="EMBL" id="CP009245">
    <property type="protein sequence ID" value="APT85492.1"/>
    <property type="molecule type" value="Genomic_DNA"/>
</dbReference>
<dbReference type="GO" id="GO:0004386">
    <property type="term" value="F:helicase activity"/>
    <property type="evidence" value="ECO:0007669"/>
    <property type="project" value="UniProtKB-KW"/>
</dbReference>
<keyword evidence="1" id="KW-0347">Helicase</keyword>
<dbReference type="KEGG" id="caqu:CAQU_11000"/>
<reference evidence="1 2" key="1">
    <citation type="submission" date="2014-08" db="EMBL/GenBank/DDBJ databases">
        <title>Complete genome sequence of Corynebacterium aquilae S-613T(T) (=DSM 44791(T)), isolated from the choana of a healthy golden eagle.</title>
        <authorList>
            <person name="Ruckert C."/>
            <person name="Albersmeier A."/>
            <person name="Winkler A."/>
            <person name="Kalinowski J."/>
        </authorList>
    </citation>
    <scope>NUCLEOTIDE SEQUENCE [LARGE SCALE GENOMIC DNA]</scope>
    <source>
        <strain evidence="1 2">S-613</strain>
    </source>
</reference>
<accession>A0A1L7CI00</accession>
<dbReference type="InterPro" id="IPR058303">
    <property type="entry name" value="DUF7990"/>
</dbReference>
<gene>
    <name evidence="1" type="ORF">CAQU_11000</name>
</gene>
<keyword evidence="1" id="KW-0067">ATP-binding</keyword>
<keyword evidence="2" id="KW-1185">Reference proteome</keyword>
<proteinExistence type="predicted"/>
<dbReference type="Proteomes" id="UP000185478">
    <property type="component" value="Chromosome"/>
</dbReference>
<sequence length="85" mass="10006">MGHRWQAFVRGLEEFYNAPYRAVLKKAQRENDDMFMILVLSEALGIPNPAAFYTLELMPILYEEFHDWHTRMGMEHSPLENIACC</sequence>
<evidence type="ECO:0000313" key="1">
    <source>
        <dbReference type="EMBL" id="APT85492.1"/>
    </source>
</evidence>
<dbReference type="Pfam" id="PF25952">
    <property type="entry name" value="DUF7990"/>
    <property type="match status" value="1"/>
</dbReference>